<reference evidence="2 3" key="1">
    <citation type="submission" date="2022-02" db="EMBL/GenBank/DDBJ databases">
        <title>Paenibacillus sp. MBLB1776 Whole Genome Shotgun Sequencing.</title>
        <authorList>
            <person name="Hwang C.Y."/>
            <person name="Cho E.-S."/>
            <person name="Seo M.-J."/>
        </authorList>
    </citation>
    <scope>NUCLEOTIDE SEQUENCE [LARGE SCALE GENOMIC DNA]</scope>
    <source>
        <strain evidence="2 3">MBLB1776</strain>
    </source>
</reference>
<keyword evidence="3" id="KW-1185">Reference proteome</keyword>
<dbReference type="EMBL" id="CP130318">
    <property type="protein sequence ID" value="WNQ14360.1"/>
    <property type="molecule type" value="Genomic_DNA"/>
</dbReference>
<name>A0AA96LLQ0_9BACL</name>
<feature type="region of interest" description="Disordered" evidence="1">
    <location>
        <begin position="1"/>
        <end position="49"/>
    </location>
</feature>
<proteinExistence type="predicted"/>
<dbReference type="KEGG" id="paun:MJA45_09890"/>
<evidence type="ECO:0000313" key="2">
    <source>
        <dbReference type="EMBL" id="WNQ14360.1"/>
    </source>
</evidence>
<evidence type="ECO:0000313" key="3">
    <source>
        <dbReference type="Proteomes" id="UP001305702"/>
    </source>
</evidence>
<protein>
    <submittedName>
        <fullName evidence="2">Uncharacterized protein</fullName>
    </submittedName>
</protein>
<organism evidence="2 3">
    <name type="scientific">Paenibacillus aurantius</name>
    <dbReference type="NCBI Taxonomy" id="2918900"/>
    <lineage>
        <taxon>Bacteria</taxon>
        <taxon>Bacillati</taxon>
        <taxon>Bacillota</taxon>
        <taxon>Bacilli</taxon>
        <taxon>Bacillales</taxon>
        <taxon>Paenibacillaceae</taxon>
        <taxon>Paenibacillus</taxon>
    </lineage>
</organism>
<gene>
    <name evidence="2" type="ORF">MJA45_09890</name>
</gene>
<evidence type="ECO:0000256" key="1">
    <source>
        <dbReference type="SAM" id="MobiDB-lite"/>
    </source>
</evidence>
<accession>A0AA96LLQ0</accession>
<sequence length="49" mass="5310">MPSSEGTVPPEGVKGDSAEGPPEPRLTPQQEEEEEEGVDVIYIRPSFLV</sequence>
<dbReference type="AlphaFoldDB" id="A0AA96LLQ0"/>
<dbReference type="Proteomes" id="UP001305702">
    <property type="component" value="Chromosome"/>
</dbReference>